<accession>A0A972GV81</accession>
<name>A0A972GV81_9BACL</name>
<sequence>MGGNHIPLTQAKENYRQFGVCKKRIHSYG</sequence>
<feature type="domain" description="Cysteine-rich CPCC" evidence="1">
    <location>
        <begin position="2"/>
        <end position="26"/>
    </location>
</feature>
<dbReference type="InterPro" id="IPR025983">
    <property type="entry name" value="Cys_rich_CPCC"/>
</dbReference>
<evidence type="ECO:0000259" key="1">
    <source>
        <dbReference type="Pfam" id="PF14206"/>
    </source>
</evidence>
<proteinExistence type="predicted"/>
<protein>
    <recommendedName>
        <fullName evidence="1">Cysteine-rich CPCC domain-containing protein</fullName>
    </recommendedName>
</protein>
<dbReference type="EMBL" id="WHOD01000055">
    <property type="protein sequence ID" value="NOU94427.1"/>
    <property type="molecule type" value="Genomic_DNA"/>
</dbReference>
<keyword evidence="3" id="KW-1185">Reference proteome</keyword>
<dbReference type="Pfam" id="PF14206">
    <property type="entry name" value="Cys_rich_CPCC"/>
    <property type="match status" value="1"/>
</dbReference>
<evidence type="ECO:0000313" key="3">
    <source>
        <dbReference type="Proteomes" id="UP000641588"/>
    </source>
</evidence>
<dbReference type="Proteomes" id="UP000641588">
    <property type="component" value="Unassembled WGS sequence"/>
</dbReference>
<evidence type="ECO:0000313" key="2">
    <source>
        <dbReference type="EMBL" id="NOU94427.1"/>
    </source>
</evidence>
<dbReference type="AlphaFoldDB" id="A0A972GV81"/>
<reference evidence="2" key="1">
    <citation type="submission" date="2019-10" db="EMBL/GenBank/DDBJ databases">
        <title>Description of Paenibacillus glebae sp. nov.</title>
        <authorList>
            <person name="Carlier A."/>
            <person name="Qi S."/>
        </authorList>
    </citation>
    <scope>NUCLEOTIDE SEQUENCE</scope>
    <source>
        <strain evidence="2">LMG 31456</strain>
    </source>
</reference>
<comment type="caution">
    <text evidence="2">The sequence shown here is derived from an EMBL/GenBank/DDBJ whole genome shotgun (WGS) entry which is preliminary data.</text>
</comment>
<gene>
    <name evidence="2" type="ORF">GC093_14540</name>
</gene>
<organism evidence="2 3">
    <name type="scientific">Paenibacillus foliorum</name>
    <dbReference type="NCBI Taxonomy" id="2654974"/>
    <lineage>
        <taxon>Bacteria</taxon>
        <taxon>Bacillati</taxon>
        <taxon>Bacillota</taxon>
        <taxon>Bacilli</taxon>
        <taxon>Bacillales</taxon>
        <taxon>Paenibacillaceae</taxon>
        <taxon>Paenibacillus</taxon>
    </lineage>
</organism>